<keyword evidence="5 11" id="KW-0812">Transmembrane</keyword>
<feature type="signal peptide" evidence="13">
    <location>
        <begin position="1"/>
        <end position="21"/>
    </location>
</feature>
<dbReference type="GO" id="GO:0009279">
    <property type="term" value="C:cell outer membrane"/>
    <property type="evidence" value="ECO:0007669"/>
    <property type="project" value="UniProtKB-SubCell"/>
</dbReference>
<dbReference type="EMBL" id="CP060035">
    <property type="protein sequence ID" value="QOT70426.1"/>
    <property type="molecule type" value="Genomic_DNA"/>
</dbReference>
<dbReference type="InterPro" id="IPR036942">
    <property type="entry name" value="Beta-barrel_TonB_sf"/>
</dbReference>
<evidence type="ECO:0000256" key="11">
    <source>
        <dbReference type="PROSITE-ProRule" id="PRU01360"/>
    </source>
</evidence>
<evidence type="ECO:0000313" key="18">
    <source>
        <dbReference type="Proteomes" id="UP000221538"/>
    </source>
</evidence>
<feature type="chain" id="PRO_5036035091" evidence="13">
    <location>
        <begin position="22"/>
        <end position="805"/>
    </location>
</feature>
<evidence type="ECO:0000259" key="14">
    <source>
        <dbReference type="Pfam" id="PF00593"/>
    </source>
</evidence>
<reference evidence="16 18" key="2">
    <citation type="journal article" date="2013" name="Environ. Sci. Technol.">
        <title>The 4-tert-butylphenol-utilizing bacterium Sphingobium fuliginis OMI can degrade bisphenols via phenolic ring hydroxylation and meta-cleavage pathway.</title>
        <authorList>
            <person name="Ogata Y."/>
            <person name="Goda S."/>
            <person name="Toyama T."/>
            <person name="Sei K."/>
            <person name="Ike M."/>
        </authorList>
    </citation>
    <scope>NUCLEOTIDE SEQUENCE [LARGE SCALE GENOMIC DNA]</scope>
    <source>
        <strain evidence="16 18">OMI</strain>
    </source>
</reference>
<dbReference type="InterPro" id="IPR000531">
    <property type="entry name" value="Beta-barrel_TonB"/>
</dbReference>
<reference evidence="17" key="6">
    <citation type="journal article" date="2021" name="Microbiol. Resour. Announc.">
        <title>Complete Genome Sequence of Sphingobium barthaii KK22, a High-Molecular-Weight Polycyclic Aromatic Hydrocarbon-Degrading Soil Bacterium.</title>
        <authorList>
            <person name="Mori J.F."/>
            <person name="Kanaly R.A."/>
        </authorList>
    </citation>
    <scope>NUCLEOTIDE SEQUENCE</scope>
    <source>
        <strain evidence="17">KK22</strain>
    </source>
</reference>
<evidence type="ECO:0000259" key="15">
    <source>
        <dbReference type="Pfam" id="PF07715"/>
    </source>
</evidence>
<name>A0A292ZH04_SPHSA</name>
<keyword evidence="16" id="KW-0675">Receptor</keyword>
<evidence type="ECO:0000256" key="8">
    <source>
        <dbReference type="ARBA" id="ARBA00023077"/>
    </source>
</evidence>
<evidence type="ECO:0000256" key="13">
    <source>
        <dbReference type="SAM" id="SignalP"/>
    </source>
</evidence>
<reference evidence="16" key="4">
    <citation type="submission" date="2017-10" db="EMBL/GenBank/DDBJ databases">
        <authorList>
            <person name="Banno H."/>
            <person name="Chua N.-H."/>
        </authorList>
    </citation>
    <scope>NUCLEOTIDE SEQUENCE</scope>
    <source>
        <strain evidence="16">OMI</strain>
    </source>
</reference>
<reference evidence="16" key="3">
    <citation type="submission" date="2017-10" db="EMBL/GenBank/DDBJ databases">
        <title>Bioaugmenting a lab-scale membrane bioreactor with Sphingobium fuliginis OMI to degrade 4-tert-butylphenol.</title>
        <authorList>
            <person name="Takada K."/>
            <person name="Shiba T."/>
            <person name="Soda S."/>
            <person name="Inoue D."/>
            <person name="Miyake M."/>
            <person name="Eguchi M."/>
            <person name="Ike M."/>
        </authorList>
    </citation>
    <scope>NUCLEOTIDE SEQUENCE</scope>
    <source>
        <strain evidence="16">OMI</strain>
    </source>
</reference>
<evidence type="ECO:0000256" key="9">
    <source>
        <dbReference type="ARBA" id="ARBA00023136"/>
    </source>
</evidence>
<dbReference type="PANTHER" id="PTHR32552:SF81">
    <property type="entry name" value="TONB-DEPENDENT OUTER MEMBRANE RECEPTOR"/>
    <property type="match status" value="1"/>
</dbReference>
<evidence type="ECO:0000256" key="7">
    <source>
        <dbReference type="ARBA" id="ARBA00023065"/>
    </source>
</evidence>
<dbReference type="RefSeq" id="WP_025552259.1">
    <property type="nucleotide sequence ID" value="NZ_BATN01000188.1"/>
</dbReference>
<evidence type="ECO:0000256" key="4">
    <source>
        <dbReference type="ARBA" id="ARBA00022496"/>
    </source>
</evidence>
<evidence type="ECO:0000256" key="2">
    <source>
        <dbReference type="ARBA" id="ARBA00022448"/>
    </source>
</evidence>
<dbReference type="EMBL" id="BEWI01000032">
    <property type="protein sequence ID" value="GAY22095.1"/>
    <property type="molecule type" value="Genomic_DNA"/>
</dbReference>
<keyword evidence="3 11" id="KW-1134">Transmembrane beta strand</keyword>
<keyword evidence="7" id="KW-0406">Ion transport</keyword>
<reference evidence="19" key="5">
    <citation type="submission" date="2020-08" db="EMBL/GenBank/DDBJ databases">
        <title>Complete genome sequence of Sphingobium barthaii strain KK22, a high-molecular-weight polycyclic aromatic hydrocarbon-degrading soil bacterium.</title>
        <authorList>
            <person name="Mori J.F."/>
            <person name="Kanaly R.A."/>
        </authorList>
    </citation>
    <scope>NUCLEOTIDE SEQUENCE [LARGE SCALE GENOMIC DNA]</scope>
    <source>
        <strain evidence="19">KK22</strain>
    </source>
</reference>
<dbReference type="AlphaFoldDB" id="A0A292ZH04"/>
<dbReference type="Proteomes" id="UP000593663">
    <property type="component" value="Chromosome 1"/>
</dbReference>
<dbReference type="GO" id="GO:0006826">
    <property type="term" value="P:iron ion transport"/>
    <property type="evidence" value="ECO:0007669"/>
    <property type="project" value="UniProtKB-KW"/>
</dbReference>
<evidence type="ECO:0000256" key="6">
    <source>
        <dbReference type="ARBA" id="ARBA00023004"/>
    </source>
</evidence>
<evidence type="ECO:0000313" key="19">
    <source>
        <dbReference type="Proteomes" id="UP000593663"/>
    </source>
</evidence>
<keyword evidence="10 11" id="KW-0998">Cell outer membrane</keyword>
<accession>A0A292ZH04</accession>
<proteinExistence type="inferred from homology"/>
<dbReference type="PROSITE" id="PS52016">
    <property type="entry name" value="TONB_DEPENDENT_REC_3"/>
    <property type="match status" value="1"/>
</dbReference>
<keyword evidence="8 12" id="KW-0798">TonB box</keyword>
<evidence type="ECO:0000256" key="10">
    <source>
        <dbReference type="ARBA" id="ARBA00023237"/>
    </source>
</evidence>
<gene>
    <name evidence="17" type="ORF">H5V43_09645</name>
    <name evidence="16" type="ORF">SFOMI_2650</name>
</gene>
<evidence type="ECO:0000313" key="17">
    <source>
        <dbReference type="EMBL" id="QOT70426.1"/>
    </source>
</evidence>
<organism evidence="16 18">
    <name type="scientific">Sphingobium fuliginis (strain ATCC 27551)</name>
    <dbReference type="NCBI Taxonomy" id="336203"/>
    <lineage>
        <taxon>Bacteria</taxon>
        <taxon>Pseudomonadati</taxon>
        <taxon>Pseudomonadota</taxon>
        <taxon>Alphaproteobacteria</taxon>
        <taxon>Sphingomonadales</taxon>
        <taxon>Sphingomonadaceae</taxon>
        <taxon>Sphingobium</taxon>
    </lineage>
</organism>
<comment type="subcellular location">
    <subcellularLocation>
        <location evidence="1 11">Cell outer membrane</location>
        <topology evidence="1 11">Multi-pass membrane protein</topology>
    </subcellularLocation>
</comment>
<keyword evidence="6" id="KW-0408">Iron</keyword>
<evidence type="ECO:0000313" key="16">
    <source>
        <dbReference type="EMBL" id="GAY22095.1"/>
    </source>
</evidence>
<dbReference type="InterPro" id="IPR039426">
    <property type="entry name" value="TonB-dep_rcpt-like"/>
</dbReference>
<dbReference type="PANTHER" id="PTHR32552">
    <property type="entry name" value="FERRICHROME IRON RECEPTOR-RELATED"/>
    <property type="match status" value="1"/>
</dbReference>
<dbReference type="Proteomes" id="UP000221538">
    <property type="component" value="Unassembled WGS sequence"/>
</dbReference>
<feature type="domain" description="TonB-dependent receptor plug" evidence="15">
    <location>
        <begin position="61"/>
        <end position="166"/>
    </location>
</feature>
<sequence length="805" mass="86345">MRVWLVTTVASVCLMPGIALSQGAPAGSAVQEPASAEESTANGTGLEEIIVTAQRRVESSQRAAVAINVVDGAALLKAGVTQADRLNEQVPALSIQPTSTGNLIFIRGVGNFTLTQNSDPASAFNYDGVYVGRPTGTVGVFYDLERVEVLKGPQGTLYGRNATGGAINVIPVQPKPGDFSGHGSLSYGNYDALIAEAAVNIPMGDDGALRISGMRSKRDGYNRDGTSDEDITALRVQLKARLTPNLTVRLAADHADLGGVGTSVGYDGHYVYNPLAGRYAFAPASVPASDGVLTPLAQAYRVTVNAGPAGRKLDPLAIAPYQNNRFYGANGLIEWTTPIGTLSVIPAWRYNKLDYLATSGAFGALQRETDEQYSLEARFAGNRVGSIDYTIGALYYHEDISADVALSTSASAAFSNARYVTESIAPFGRLTLHLNDRVRLVGGIRYTEDRKRFAGTSISGAIVCQLRVAGVPTCPNAPLFPVVETPAQFPFAFPAAGSPPVPLRVGGVPTGALLIRGDRNDDQHLTNRRVTYRGAVEFDLAPQSMLYASVETGYRSGGFSAATGFETYDPEFITAYTIGSKNRFFDNRVQLNIEGFWWEYKDQQVSSVRPDLAGRITNITQNIGQSRIRGIEVEARVLATPTTLISGDVQYLDSRNKSFTYVNQNSGVPPLTGCIATLDTAANRYNVDCAGKPGFNSPKWTLNIAAQQTIHVGDFDIVASADTQYRSSRYLGFLYLPEQRASGVWRSNAQLSFGPANGNWSIAAFVRNIENNRTPVFSSTQPIANILVSTRAAPRTYGARAAVKF</sequence>
<evidence type="ECO:0000256" key="3">
    <source>
        <dbReference type="ARBA" id="ARBA00022452"/>
    </source>
</evidence>
<feature type="domain" description="TonB-dependent receptor-like beta-barrel" evidence="14">
    <location>
        <begin position="267"/>
        <end position="769"/>
    </location>
</feature>
<keyword evidence="4" id="KW-0410">Iron transport</keyword>
<evidence type="ECO:0000256" key="5">
    <source>
        <dbReference type="ARBA" id="ARBA00022692"/>
    </source>
</evidence>
<evidence type="ECO:0000256" key="1">
    <source>
        <dbReference type="ARBA" id="ARBA00004571"/>
    </source>
</evidence>
<dbReference type="Pfam" id="PF00593">
    <property type="entry name" value="TonB_dep_Rec_b-barrel"/>
    <property type="match status" value="1"/>
</dbReference>
<comment type="similarity">
    <text evidence="11 12">Belongs to the TonB-dependent receptor family.</text>
</comment>
<dbReference type="SUPFAM" id="SSF56935">
    <property type="entry name" value="Porins"/>
    <property type="match status" value="1"/>
</dbReference>
<dbReference type="Gene3D" id="2.40.170.20">
    <property type="entry name" value="TonB-dependent receptor, beta-barrel domain"/>
    <property type="match status" value="1"/>
</dbReference>
<keyword evidence="2 11" id="KW-0813">Transport</keyword>
<evidence type="ECO:0000256" key="12">
    <source>
        <dbReference type="RuleBase" id="RU003357"/>
    </source>
</evidence>
<dbReference type="InterPro" id="IPR012910">
    <property type="entry name" value="Plug_dom"/>
</dbReference>
<keyword evidence="9 11" id="KW-0472">Membrane</keyword>
<dbReference type="Pfam" id="PF07715">
    <property type="entry name" value="Plug"/>
    <property type="match status" value="1"/>
</dbReference>
<reference evidence="16 18" key="1">
    <citation type="journal article" date="2013" name="Biodegradation">
        <title>Occurrence of 4-tert-butylphenol (4-t-BP) biodegradation in an aquatic sample caused by the presence of Spirodela polyrrhiza and isolation of a 4-t-BP-utilizing bacterium.</title>
        <authorList>
            <person name="Ogata Y."/>
            <person name="Toyama T."/>
            <person name="Yu N."/>
            <person name="Wang X."/>
            <person name="Sei K."/>
            <person name="Ike M."/>
        </authorList>
    </citation>
    <scope>NUCLEOTIDE SEQUENCE [LARGE SCALE GENOMIC DNA]</scope>
    <source>
        <strain evidence="16 18">OMI</strain>
    </source>
</reference>
<keyword evidence="13" id="KW-0732">Signal</keyword>
<protein>
    <submittedName>
        <fullName evidence="16">Outer membrane receptor protein</fullName>
    </submittedName>
    <submittedName>
        <fullName evidence="17">TonB-dependent receptor</fullName>
    </submittedName>
</protein>
<dbReference type="KEGG" id="sbar:H5V43_09645"/>